<gene>
    <name evidence="2" type="ORF">DU478_22555</name>
</gene>
<accession>A0A369TGN1</accession>
<dbReference type="Proteomes" id="UP000253977">
    <property type="component" value="Unassembled WGS sequence"/>
</dbReference>
<dbReference type="InterPro" id="IPR005135">
    <property type="entry name" value="Endo/exonuclease/phosphatase"/>
</dbReference>
<protein>
    <recommendedName>
        <fullName evidence="1">Endonuclease/exonuclease/phosphatase domain-containing protein</fullName>
    </recommendedName>
</protein>
<dbReference type="AlphaFoldDB" id="A0A369TGN1"/>
<feature type="domain" description="Endonuclease/exonuclease/phosphatase" evidence="1">
    <location>
        <begin position="11"/>
        <end position="113"/>
    </location>
</feature>
<dbReference type="Gene3D" id="3.60.10.10">
    <property type="entry name" value="Endonuclease/exonuclease/phosphatase"/>
    <property type="match status" value="1"/>
</dbReference>
<comment type="caution">
    <text evidence="2">The sequence shown here is derived from an EMBL/GenBank/DDBJ whole genome shotgun (WGS) entry which is preliminary data.</text>
</comment>
<dbReference type="PANTHER" id="PTHR33776:SF3">
    <property type="entry name" value="PHD-TYPE DOMAIN-CONTAINING PROTEIN"/>
    <property type="match status" value="1"/>
</dbReference>
<evidence type="ECO:0000313" key="2">
    <source>
        <dbReference type="EMBL" id="RDD63992.1"/>
    </source>
</evidence>
<dbReference type="Pfam" id="PF14529">
    <property type="entry name" value="Exo_endo_phos_2"/>
    <property type="match status" value="1"/>
</dbReference>
<proteinExistence type="predicted"/>
<feature type="non-terminal residue" evidence="2">
    <location>
        <position position="148"/>
    </location>
</feature>
<dbReference type="SUPFAM" id="SSF56219">
    <property type="entry name" value="DNase I-like"/>
    <property type="match status" value="1"/>
</dbReference>
<dbReference type="InterPro" id="IPR036691">
    <property type="entry name" value="Endo/exonu/phosph_ase_sf"/>
</dbReference>
<dbReference type="GO" id="GO:0003824">
    <property type="term" value="F:catalytic activity"/>
    <property type="evidence" value="ECO:0007669"/>
    <property type="project" value="InterPro"/>
</dbReference>
<dbReference type="PANTHER" id="PTHR33776">
    <property type="entry name" value="ENDO/EXONUCLEASE/PHOSPHATASE DOMAIN-CONTAINING PROTEIN"/>
    <property type="match status" value="1"/>
</dbReference>
<organism evidence="2 3">
    <name type="scientific">Thalassococcus profundi</name>
    <dbReference type="NCBI Taxonomy" id="2282382"/>
    <lineage>
        <taxon>Bacteria</taxon>
        <taxon>Pseudomonadati</taxon>
        <taxon>Pseudomonadota</taxon>
        <taxon>Alphaproteobacteria</taxon>
        <taxon>Rhodobacterales</taxon>
        <taxon>Roseobacteraceae</taxon>
        <taxon>Thalassococcus</taxon>
    </lineage>
</organism>
<dbReference type="EMBL" id="QPMK01000072">
    <property type="protein sequence ID" value="RDD63992.1"/>
    <property type="molecule type" value="Genomic_DNA"/>
</dbReference>
<name>A0A369TGN1_9RHOB</name>
<evidence type="ECO:0000259" key="1">
    <source>
        <dbReference type="Pfam" id="PF14529"/>
    </source>
</evidence>
<reference evidence="2 3" key="1">
    <citation type="submission" date="2018-07" db="EMBL/GenBank/DDBJ databases">
        <title>Thalassococcus profundi sp. nov., a marine bacterium isolated from deep seawater of Okinawa Trough.</title>
        <authorList>
            <person name="Yu M."/>
        </authorList>
    </citation>
    <scope>NUCLEOTIDE SEQUENCE [LARGE SCALE GENOMIC DNA]</scope>
    <source>
        <strain evidence="2 3">WRAS1</strain>
    </source>
</reference>
<evidence type="ECO:0000313" key="3">
    <source>
        <dbReference type="Proteomes" id="UP000253977"/>
    </source>
</evidence>
<sequence length="148" mass="16555">MELKQRSSILYVIIYKPPQQYQGFIEDFTEMLSVVCTEFNCIIITGDLNVHVDNVCDRNAKELCAVLETFGLTQHVSEPSHSRGHTLDLLITKGVNISNVSVLDVGLSDHFCVFFDLSVSPTPAVGPAVVRRRHINDSTEAQFKEMIT</sequence>
<keyword evidence="3" id="KW-1185">Reference proteome</keyword>